<keyword evidence="2" id="KW-1185">Reference proteome</keyword>
<proteinExistence type="predicted"/>
<protein>
    <submittedName>
        <fullName evidence="1">Uncharacterized protein</fullName>
    </submittedName>
</protein>
<dbReference type="Proteomes" id="UP001174909">
    <property type="component" value="Unassembled WGS sequence"/>
</dbReference>
<evidence type="ECO:0000313" key="1">
    <source>
        <dbReference type="EMBL" id="CAI8029965.1"/>
    </source>
</evidence>
<name>A0AA35WX82_GEOBA</name>
<gene>
    <name evidence="1" type="ORF">GBAR_LOCUS17002</name>
</gene>
<dbReference type="AlphaFoldDB" id="A0AA35WX82"/>
<accession>A0AA35WX82</accession>
<reference evidence="1" key="1">
    <citation type="submission" date="2023-03" db="EMBL/GenBank/DDBJ databases">
        <authorList>
            <person name="Steffen K."/>
            <person name="Cardenas P."/>
        </authorList>
    </citation>
    <scope>NUCLEOTIDE SEQUENCE</scope>
</reference>
<dbReference type="EMBL" id="CASHTH010002453">
    <property type="protein sequence ID" value="CAI8029965.1"/>
    <property type="molecule type" value="Genomic_DNA"/>
</dbReference>
<organism evidence="1 2">
    <name type="scientific">Geodia barretti</name>
    <name type="common">Barrett's horny sponge</name>
    <dbReference type="NCBI Taxonomy" id="519541"/>
    <lineage>
        <taxon>Eukaryota</taxon>
        <taxon>Metazoa</taxon>
        <taxon>Porifera</taxon>
        <taxon>Demospongiae</taxon>
        <taxon>Heteroscleromorpha</taxon>
        <taxon>Tetractinellida</taxon>
        <taxon>Astrophorina</taxon>
        <taxon>Geodiidae</taxon>
        <taxon>Geodia</taxon>
    </lineage>
</organism>
<sequence>MAGFLCTKVSLFGPWTQVVWRRNCTWMQIRLGCQGEGSFIPSVGLSVSQDGPHCYCLNRGQR</sequence>
<comment type="caution">
    <text evidence="1">The sequence shown here is derived from an EMBL/GenBank/DDBJ whole genome shotgun (WGS) entry which is preliminary data.</text>
</comment>
<evidence type="ECO:0000313" key="2">
    <source>
        <dbReference type="Proteomes" id="UP001174909"/>
    </source>
</evidence>